<proteinExistence type="predicted"/>
<evidence type="ECO:0000313" key="2">
    <source>
        <dbReference type="Proteomes" id="UP000321901"/>
    </source>
</evidence>
<name>A0A511Z710_9BACL</name>
<dbReference type="EMBL" id="BJYL01000020">
    <property type="protein sequence ID" value="GEN83233.1"/>
    <property type="molecule type" value="Genomic_DNA"/>
</dbReference>
<dbReference type="AlphaFoldDB" id="A0A511Z710"/>
<evidence type="ECO:0008006" key="3">
    <source>
        <dbReference type="Google" id="ProtNLM"/>
    </source>
</evidence>
<comment type="caution">
    <text evidence="1">The sequence shown here is derived from an EMBL/GenBank/DDBJ whole genome shotgun (WGS) entry which is preliminary data.</text>
</comment>
<dbReference type="Proteomes" id="UP000321901">
    <property type="component" value="Unassembled WGS sequence"/>
</dbReference>
<organism evidence="1 2">
    <name type="scientific">Sporosarcina luteola</name>
    <dbReference type="NCBI Taxonomy" id="582850"/>
    <lineage>
        <taxon>Bacteria</taxon>
        <taxon>Bacillati</taxon>
        <taxon>Bacillota</taxon>
        <taxon>Bacilli</taxon>
        <taxon>Bacillales</taxon>
        <taxon>Caryophanaceae</taxon>
        <taxon>Sporosarcina</taxon>
    </lineage>
</organism>
<protein>
    <recommendedName>
        <fullName evidence="3">Lipoprotein</fullName>
    </recommendedName>
</protein>
<dbReference type="OrthoDB" id="2436709at2"/>
<dbReference type="RefSeq" id="WP_147056959.1">
    <property type="nucleotide sequence ID" value="NZ_BJYL01000020.1"/>
</dbReference>
<keyword evidence="2" id="KW-1185">Reference proteome</keyword>
<evidence type="ECO:0000313" key="1">
    <source>
        <dbReference type="EMBL" id="GEN83233.1"/>
    </source>
</evidence>
<reference evidence="1 2" key="1">
    <citation type="submission" date="2019-07" db="EMBL/GenBank/DDBJ databases">
        <title>Whole genome shotgun sequence of Sporosarcina luteola NBRC 105378.</title>
        <authorList>
            <person name="Hosoyama A."/>
            <person name="Uohara A."/>
            <person name="Ohji S."/>
            <person name="Ichikawa N."/>
        </authorList>
    </citation>
    <scope>NUCLEOTIDE SEQUENCE [LARGE SCALE GENOMIC DNA]</scope>
    <source>
        <strain evidence="1 2">NBRC 105378</strain>
    </source>
</reference>
<sequence length="204" mass="22483">MKKAAYIIIFILTLLLTGCNDGKPKGTTSKMTIEPYTLNEHEKLLVSKTGVGHIDYFKLNGTLGEDEDLELSVELFKNGEFQEELMKTWGALDKKYKDILLSFGISDFNGEDDSEKIIKLISGMPSGVASTNYTTTMTASSIGNLIGTKITLKKNEPVYLVAWVGTTKNSLRSIGSVNGELPEGIIDFETALLYKIVLTNKDKE</sequence>
<dbReference type="PROSITE" id="PS51257">
    <property type="entry name" value="PROKAR_LIPOPROTEIN"/>
    <property type="match status" value="1"/>
</dbReference>
<accession>A0A511Z710</accession>
<gene>
    <name evidence="1" type="ORF">SLU01_15450</name>
</gene>